<evidence type="ECO:0000313" key="7">
    <source>
        <dbReference type="EMBL" id="MTW03991.1"/>
    </source>
</evidence>
<dbReference type="PROSITE" id="PS50045">
    <property type="entry name" value="SIGMA54_INTERACT_4"/>
    <property type="match status" value="1"/>
</dbReference>
<dbReference type="Gene3D" id="3.40.50.300">
    <property type="entry name" value="P-loop containing nucleotide triphosphate hydrolases"/>
    <property type="match status" value="1"/>
</dbReference>
<dbReference type="InterPro" id="IPR002078">
    <property type="entry name" value="Sigma_54_int"/>
</dbReference>
<dbReference type="InterPro" id="IPR058031">
    <property type="entry name" value="AAA_lid_NorR"/>
</dbReference>
<dbReference type="SUPFAM" id="SSF46689">
    <property type="entry name" value="Homeodomain-like"/>
    <property type="match status" value="1"/>
</dbReference>
<keyword evidence="5" id="KW-0804">Transcription</keyword>
<dbReference type="InterPro" id="IPR003593">
    <property type="entry name" value="AAA+_ATPase"/>
</dbReference>
<evidence type="ECO:0000256" key="3">
    <source>
        <dbReference type="ARBA" id="ARBA00023015"/>
    </source>
</evidence>
<dbReference type="InterPro" id="IPR035965">
    <property type="entry name" value="PAS-like_dom_sf"/>
</dbReference>
<keyword evidence="4" id="KW-0238">DNA-binding</keyword>
<dbReference type="SUPFAM" id="SSF52540">
    <property type="entry name" value="P-loop containing nucleoside triphosphate hydrolases"/>
    <property type="match status" value="1"/>
</dbReference>
<evidence type="ECO:0000256" key="4">
    <source>
        <dbReference type="ARBA" id="ARBA00023125"/>
    </source>
</evidence>
<dbReference type="PROSITE" id="PS00688">
    <property type="entry name" value="SIGMA54_INTERACT_3"/>
    <property type="match status" value="1"/>
</dbReference>
<dbReference type="SMART" id="SM00091">
    <property type="entry name" value="PAS"/>
    <property type="match status" value="1"/>
</dbReference>
<dbReference type="CDD" id="cd00009">
    <property type="entry name" value="AAA"/>
    <property type="match status" value="1"/>
</dbReference>
<dbReference type="GO" id="GO:0043565">
    <property type="term" value="F:sequence-specific DNA binding"/>
    <property type="evidence" value="ECO:0007669"/>
    <property type="project" value="InterPro"/>
</dbReference>
<dbReference type="InterPro" id="IPR027417">
    <property type="entry name" value="P-loop_NTPase"/>
</dbReference>
<dbReference type="Pfam" id="PF00989">
    <property type="entry name" value="PAS"/>
    <property type="match status" value="1"/>
</dbReference>
<dbReference type="Gene3D" id="1.10.8.60">
    <property type="match status" value="1"/>
</dbReference>
<accession>A0A6L6Q3V4</accession>
<evidence type="ECO:0000256" key="2">
    <source>
        <dbReference type="ARBA" id="ARBA00022840"/>
    </source>
</evidence>
<evidence type="ECO:0000259" key="6">
    <source>
        <dbReference type="PROSITE" id="PS50045"/>
    </source>
</evidence>
<keyword evidence="3" id="KW-0805">Transcription regulation</keyword>
<keyword evidence="2" id="KW-0067">ATP-binding</keyword>
<dbReference type="InterPro" id="IPR013767">
    <property type="entry name" value="PAS_fold"/>
</dbReference>
<protein>
    <submittedName>
        <fullName evidence="7">AAA domain-containing protein</fullName>
    </submittedName>
</protein>
<dbReference type="Pfam" id="PF02954">
    <property type="entry name" value="HTH_8"/>
    <property type="match status" value="1"/>
</dbReference>
<feature type="domain" description="Sigma-54 factor interaction" evidence="6">
    <location>
        <begin position="162"/>
        <end position="392"/>
    </location>
</feature>
<dbReference type="FunFam" id="3.40.50.300:FF:000006">
    <property type="entry name" value="DNA-binding transcriptional regulator NtrC"/>
    <property type="match status" value="1"/>
</dbReference>
<dbReference type="PANTHER" id="PTHR32071">
    <property type="entry name" value="TRANSCRIPTIONAL REGULATORY PROTEIN"/>
    <property type="match status" value="1"/>
</dbReference>
<dbReference type="GO" id="GO:0005524">
    <property type="term" value="F:ATP binding"/>
    <property type="evidence" value="ECO:0007669"/>
    <property type="project" value="UniProtKB-KW"/>
</dbReference>
<dbReference type="InterPro" id="IPR009057">
    <property type="entry name" value="Homeodomain-like_sf"/>
</dbReference>
<dbReference type="CDD" id="cd00130">
    <property type="entry name" value="PAS"/>
    <property type="match status" value="1"/>
</dbReference>
<dbReference type="Gene3D" id="3.30.450.20">
    <property type="entry name" value="PAS domain"/>
    <property type="match status" value="1"/>
</dbReference>
<keyword evidence="8" id="KW-1185">Reference proteome</keyword>
<dbReference type="PANTHER" id="PTHR32071:SF99">
    <property type="entry name" value="TRANSCRIPTIONAL REGULATORY PROTEIN"/>
    <property type="match status" value="1"/>
</dbReference>
<reference evidence="7 8" key="1">
    <citation type="submission" date="2019-11" db="EMBL/GenBank/DDBJ databases">
        <title>Type strains purchased from KCTC, JCM and DSMZ.</title>
        <authorList>
            <person name="Lu H."/>
        </authorList>
    </citation>
    <scope>NUCLEOTIDE SEQUENCE [LARGE SCALE GENOMIC DNA]</scope>
    <source>
        <strain evidence="7 8">KCTC 42409</strain>
    </source>
</reference>
<dbReference type="PROSITE" id="PS00675">
    <property type="entry name" value="SIGMA54_INTERACT_1"/>
    <property type="match status" value="1"/>
</dbReference>
<dbReference type="EMBL" id="WNLA01000012">
    <property type="protein sequence ID" value="MTW03991.1"/>
    <property type="molecule type" value="Genomic_DNA"/>
</dbReference>
<name>A0A6L6Q3V4_9BURK</name>
<organism evidence="7 8">
    <name type="scientific">Pseudoduganella ginsengisoli</name>
    <dbReference type="NCBI Taxonomy" id="1462440"/>
    <lineage>
        <taxon>Bacteria</taxon>
        <taxon>Pseudomonadati</taxon>
        <taxon>Pseudomonadota</taxon>
        <taxon>Betaproteobacteria</taxon>
        <taxon>Burkholderiales</taxon>
        <taxon>Oxalobacteraceae</taxon>
        <taxon>Telluria group</taxon>
        <taxon>Pseudoduganella</taxon>
    </lineage>
</organism>
<dbReference type="Proteomes" id="UP000484015">
    <property type="component" value="Unassembled WGS sequence"/>
</dbReference>
<dbReference type="InterPro" id="IPR002197">
    <property type="entry name" value="HTH_Fis"/>
</dbReference>
<dbReference type="InterPro" id="IPR025943">
    <property type="entry name" value="Sigma_54_int_dom_ATP-bd_2"/>
</dbReference>
<dbReference type="Pfam" id="PF25601">
    <property type="entry name" value="AAA_lid_14"/>
    <property type="match status" value="1"/>
</dbReference>
<dbReference type="AlphaFoldDB" id="A0A6L6Q3V4"/>
<dbReference type="InterPro" id="IPR025944">
    <property type="entry name" value="Sigma_54_int_dom_CS"/>
</dbReference>
<dbReference type="SUPFAM" id="SSF55785">
    <property type="entry name" value="PYP-like sensor domain (PAS domain)"/>
    <property type="match status" value="1"/>
</dbReference>
<sequence>MPSQSTQAFLTNAAAIHKHAMRTLFRQLDSLYEGAIVVDRQGRIAWIDDKYRAMLGLRDAQQAVGKEIEQVIPNSLLRDVMRTGEPILLDIMEFGHQTFVVTRMPLERDNGEVIGAVGFVLYEQLHQLKPLVAKFTALQQELAAAKRGLAERRTAKYALDDFVGRSPACRDVKRHAARAAQLDVGVLLLGETGTGKEILANAIHALSSRASAPFIGVNMAAVPETLLEAEFFGVAPGAYTGADRRARDGKFKQADGGTLFLDEIGDLPLSMQSKLLRVLQEQEFEMLGSGKVIKVDVRVIAATSVDLAALVAQGRFRSDLYYRLNVLQINLPPLRERLEDLDVLCDALLEQIHERHGTRQRSMTPDALALLRTYRWPGNVRELRNVLERACILSDSRRLGVETFDTLLPSSAATHAAAQPVRSYAAALADFDNTITKNALDATGGNVVAAARLLGLSRATMYKRIAALKGQSTALNKETT</sequence>
<dbReference type="OrthoDB" id="9761705at2"/>
<dbReference type="Gene3D" id="1.10.10.60">
    <property type="entry name" value="Homeodomain-like"/>
    <property type="match status" value="1"/>
</dbReference>
<proteinExistence type="predicted"/>
<comment type="caution">
    <text evidence="7">The sequence shown here is derived from an EMBL/GenBank/DDBJ whole genome shotgun (WGS) entry which is preliminary data.</text>
</comment>
<dbReference type="PROSITE" id="PS00676">
    <property type="entry name" value="SIGMA54_INTERACT_2"/>
    <property type="match status" value="1"/>
</dbReference>
<dbReference type="InterPro" id="IPR025662">
    <property type="entry name" value="Sigma_54_int_dom_ATP-bd_1"/>
</dbReference>
<gene>
    <name evidence="7" type="ORF">GM668_18075</name>
</gene>
<dbReference type="Pfam" id="PF00158">
    <property type="entry name" value="Sigma54_activat"/>
    <property type="match status" value="1"/>
</dbReference>
<dbReference type="PRINTS" id="PR01590">
    <property type="entry name" value="HTHFIS"/>
</dbReference>
<evidence type="ECO:0000313" key="8">
    <source>
        <dbReference type="Proteomes" id="UP000484015"/>
    </source>
</evidence>
<evidence type="ECO:0000256" key="5">
    <source>
        <dbReference type="ARBA" id="ARBA00023163"/>
    </source>
</evidence>
<keyword evidence="1" id="KW-0547">Nucleotide-binding</keyword>
<dbReference type="SMART" id="SM00382">
    <property type="entry name" value="AAA"/>
    <property type="match status" value="1"/>
</dbReference>
<dbReference type="GO" id="GO:0006355">
    <property type="term" value="P:regulation of DNA-templated transcription"/>
    <property type="evidence" value="ECO:0007669"/>
    <property type="project" value="InterPro"/>
</dbReference>
<evidence type="ECO:0000256" key="1">
    <source>
        <dbReference type="ARBA" id="ARBA00022741"/>
    </source>
</evidence>
<dbReference type="InterPro" id="IPR000014">
    <property type="entry name" value="PAS"/>
</dbReference>